<keyword evidence="1" id="KW-0472">Membrane</keyword>
<reference evidence="2" key="1">
    <citation type="submission" date="2020-08" db="EMBL/GenBank/DDBJ databases">
        <title>Multicomponent nature underlies the extraordinary mechanical properties of spider dragline silk.</title>
        <authorList>
            <person name="Kono N."/>
            <person name="Nakamura H."/>
            <person name="Mori M."/>
            <person name="Yoshida Y."/>
            <person name="Ohtoshi R."/>
            <person name="Malay A.D."/>
            <person name="Moran D.A.P."/>
            <person name="Tomita M."/>
            <person name="Numata K."/>
            <person name="Arakawa K."/>
        </authorList>
    </citation>
    <scope>NUCLEOTIDE SEQUENCE</scope>
</reference>
<accession>A0A8X6USM4</accession>
<keyword evidence="1" id="KW-0812">Transmembrane</keyword>
<protein>
    <submittedName>
        <fullName evidence="2">Uncharacterized protein</fullName>
    </submittedName>
</protein>
<sequence>MGAMGRNGPIACFKCPIHDPSASLPYIGQREHSVVIYFIRGVCYNTWTFTPPVPSAEHDCETHKHNVEPQKNGRMITGKEHCLGPLIILLIFWVPLLANVGRDGKNNFVVSVFTPQRNKRYSHVMNSLYQH</sequence>
<feature type="transmembrane region" description="Helical" evidence="1">
    <location>
        <begin position="82"/>
        <end position="101"/>
    </location>
</feature>
<name>A0A8X6USM4_TRICX</name>
<keyword evidence="1" id="KW-1133">Transmembrane helix</keyword>
<evidence type="ECO:0000256" key="1">
    <source>
        <dbReference type="SAM" id="Phobius"/>
    </source>
</evidence>
<keyword evidence="3" id="KW-1185">Reference proteome</keyword>
<evidence type="ECO:0000313" key="3">
    <source>
        <dbReference type="Proteomes" id="UP000887159"/>
    </source>
</evidence>
<proteinExistence type="predicted"/>
<dbReference type="EMBL" id="BMAU01021004">
    <property type="protein sequence ID" value="GFX86143.1"/>
    <property type="molecule type" value="Genomic_DNA"/>
</dbReference>
<dbReference type="Proteomes" id="UP000887159">
    <property type="component" value="Unassembled WGS sequence"/>
</dbReference>
<gene>
    <name evidence="2" type="ORF">TNCV_2560251</name>
</gene>
<evidence type="ECO:0000313" key="2">
    <source>
        <dbReference type="EMBL" id="GFX86143.1"/>
    </source>
</evidence>
<dbReference type="AlphaFoldDB" id="A0A8X6USM4"/>
<organism evidence="2 3">
    <name type="scientific">Trichonephila clavipes</name>
    <name type="common">Golden silk orbweaver</name>
    <name type="synonym">Nephila clavipes</name>
    <dbReference type="NCBI Taxonomy" id="2585209"/>
    <lineage>
        <taxon>Eukaryota</taxon>
        <taxon>Metazoa</taxon>
        <taxon>Ecdysozoa</taxon>
        <taxon>Arthropoda</taxon>
        <taxon>Chelicerata</taxon>
        <taxon>Arachnida</taxon>
        <taxon>Araneae</taxon>
        <taxon>Araneomorphae</taxon>
        <taxon>Entelegynae</taxon>
        <taxon>Araneoidea</taxon>
        <taxon>Nephilidae</taxon>
        <taxon>Trichonephila</taxon>
    </lineage>
</organism>
<comment type="caution">
    <text evidence="2">The sequence shown here is derived from an EMBL/GenBank/DDBJ whole genome shotgun (WGS) entry which is preliminary data.</text>
</comment>